<evidence type="ECO:0000313" key="1">
    <source>
        <dbReference type="EMBL" id="KAK3910319.1"/>
    </source>
</evidence>
<reference evidence="1" key="1">
    <citation type="submission" date="2021-07" db="EMBL/GenBank/DDBJ databases">
        <authorList>
            <person name="Catto M.A."/>
            <person name="Jacobson A."/>
            <person name="Kennedy G."/>
            <person name="Labadie P."/>
            <person name="Hunt B.G."/>
            <person name="Srinivasan R."/>
        </authorList>
    </citation>
    <scope>NUCLEOTIDE SEQUENCE</scope>
    <source>
        <strain evidence="1">PL_HMW_Pooled</strain>
        <tissue evidence="1">Head</tissue>
    </source>
</reference>
<proteinExistence type="predicted"/>
<dbReference type="AlphaFoldDB" id="A0AAE1GWJ4"/>
<dbReference type="Proteomes" id="UP001219518">
    <property type="component" value="Unassembled WGS sequence"/>
</dbReference>
<organism evidence="1 2">
    <name type="scientific">Frankliniella fusca</name>
    <dbReference type="NCBI Taxonomy" id="407009"/>
    <lineage>
        <taxon>Eukaryota</taxon>
        <taxon>Metazoa</taxon>
        <taxon>Ecdysozoa</taxon>
        <taxon>Arthropoda</taxon>
        <taxon>Hexapoda</taxon>
        <taxon>Insecta</taxon>
        <taxon>Pterygota</taxon>
        <taxon>Neoptera</taxon>
        <taxon>Paraneoptera</taxon>
        <taxon>Thysanoptera</taxon>
        <taxon>Terebrantia</taxon>
        <taxon>Thripoidea</taxon>
        <taxon>Thripidae</taxon>
        <taxon>Frankliniella</taxon>
    </lineage>
</organism>
<evidence type="ECO:0000313" key="2">
    <source>
        <dbReference type="Proteomes" id="UP001219518"/>
    </source>
</evidence>
<gene>
    <name evidence="1" type="ORF">KUF71_020088</name>
</gene>
<sequence>MKRSSNEPDGNSEQKRGKVSINLKDIVCCIKWCSDNTMRVIRVPPIQQGANCPCPLAPGCHGQFLRASTNKMEWAIILGAAYIKEKAVTSAMNYLREQQNMLLHNVEDQEVEEPEVLSDVEVYINGQVSNREVSEGSKTWDETLPSLNE</sequence>
<dbReference type="EMBL" id="JAHWGI010000149">
    <property type="protein sequence ID" value="KAK3910319.1"/>
    <property type="molecule type" value="Genomic_DNA"/>
</dbReference>
<reference evidence="1" key="2">
    <citation type="journal article" date="2023" name="BMC Genomics">
        <title>Pest status, molecular evolution, and epigenetic factors derived from the genome assembly of Frankliniella fusca, a thysanopteran phytovirus vector.</title>
        <authorList>
            <person name="Catto M.A."/>
            <person name="Labadie P.E."/>
            <person name="Jacobson A.L."/>
            <person name="Kennedy G.G."/>
            <person name="Srinivasan R."/>
            <person name="Hunt B.G."/>
        </authorList>
    </citation>
    <scope>NUCLEOTIDE SEQUENCE</scope>
    <source>
        <strain evidence="1">PL_HMW_Pooled</strain>
    </source>
</reference>
<accession>A0AAE1GWJ4</accession>
<name>A0AAE1GWJ4_9NEOP</name>
<protein>
    <submittedName>
        <fullName evidence="1">Fe(2+)-trafficking protein</fullName>
    </submittedName>
</protein>
<comment type="caution">
    <text evidence="1">The sequence shown here is derived from an EMBL/GenBank/DDBJ whole genome shotgun (WGS) entry which is preliminary data.</text>
</comment>
<keyword evidence="2" id="KW-1185">Reference proteome</keyword>